<sequence>MGSTLMATTSILLSSGLAAILSSTYSIKKPLGDSVFGAHGEFMVALKYVTLLLAFIFAFFFYSLSIRFLNQVNFLINIPCSTEDNTGYSGVSPEYVADLLEKGFVLNTVGNRVFYAALPLLLWLFGPILDNDKKNILAVQTLRNSIMSSTLMATTCVLICCGLLTFTSNIYSHRTYETTAFDNAGAITLAFKSATLLLAFLSVFVSQALSIMSLIQVGILINVLTMEGCTITQEHVYTLLRKGLFLNTIGNRLFFITLPLMLWLFGPILVFVCSLAMVPVFYNLDIVPGKTKAVVGARVANTCRENELLSA</sequence>
<feature type="transmembrane region" description="Helical" evidence="1">
    <location>
        <begin position="112"/>
        <end position="129"/>
    </location>
</feature>
<protein>
    <submittedName>
        <fullName evidence="2">Uncharacterized protein</fullName>
    </submittedName>
</protein>
<gene>
    <name evidence="2" type="ORF">J5N97_026711</name>
</gene>
<dbReference type="Proteomes" id="UP001085076">
    <property type="component" value="Miscellaneous, Linkage group lg08"/>
</dbReference>
<evidence type="ECO:0000313" key="2">
    <source>
        <dbReference type="EMBL" id="KAJ0965573.1"/>
    </source>
</evidence>
<name>A0A9D5C3H4_9LILI</name>
<keyword evidence="1" id="KW-1133">Transmembrane helix</keyword>
<evidence type="ECO:0000256" key="1">
    <source>
        <dbReference type="SAM" id="Phobius"/>
    </source>
</evidence>
<comment type="caution">
    <text evidence="2">The sequence shown here is derived from an EMBL/GenBank/DDBJ whole genome shotgun (WGS) entry which is preliminary data.</text>
</comment>
<keyword evidence="3" id="KW-1185">Reference proteome</keyword>
<dbReference type="EMBL" id="JAGGNH010000008">
    <property type="protein sequence ID" value="KAJ0965573.1"/>
    <property type="molecule type" value="Genomic_DNA"/>
</dbReference>
<reference evidence="2" key="2">
    <citation type="journal article" date="2022" name="Hortic Res">
        <title>The genome of Dioscorea zingiberensis sheds light on the biosynthesis, origin and evolution of the medicinally important diosgenin saponins.</title>
        <authorList>
            <person name="Li Y."/>
            <person name="Tan C."/>
            <person name="Li Z."/>
            <person name="Guo J."/>
            <person name="Li S."/>
            <person name="Chen X."/>
            <person name="Wang C."/>
            <person name="Dai X."/>
            <person name="Yang H."/>
            <person name="Song W."/>
            <person name="Hou L."/>
            <person name="Xu J."/>
            <person name="Tong Z."/>
            <person name="Xu A."/>
            <person name="Yuan X."/>
            <person name="Wang W."/>
            <person name="Yang Q."/>
            <person name="Chen L."/>
            <person name="Sun Z."/>
            <person name="Wang K."/>
            <person name="Pan B."/>
            <person name="Chen J."/>
            <person name="Bao Y."/>
            <person name="Liu F."/>
            <person name="Qi X."/>
            <person name="Gang D.R."/>
            <person name="Wen J."/>
            <person name="Li J."/>
        </authorList>
    </citation>
    <scope>NUCLEOTIDE SEQUENCE</scope>
    <source>
        <strain evidence="2">Dzin_1.0</strain>
    </source>
</reference>
<feature type="transmembrane region" description="Helical" evidence="1">
    <location>
        <begin position="253"/>
        <end position="282"/>
    </location>
</feature>
<feature type="transmembrane region" description="Helical" evidence="1">
    <location>
        <begin position="149"/>
        <end position="172"/>
    </location>
</feature>
<organism evidence="2 3">
    <name type="scientific">Dioscorea zingiberensis</name>
    <dbReference type="NCBI Taxonomy" id="325984"/>
    <lineage>
        <taxon>Eukaryota</taxon>
        <taxon>Viridiplantae</taxon>
        <taxon>Streptophyta</taxon>
        <taxon>Embryophyta</taxon>
        <taxon>Tracheophyta</taxon>
        <taxon>Spermatophyta</taxon>
        <taxon>Magnoliopsida</taxon>
        <taxon>Liliopsida</taxon>
        <taxon>Dioscoreales</taxon>
        <taxon>Dioscoreaceae</taxon>
        <taxon>Dioscorea</taxon>
    </lineage>
</organism>
<proteinExistence type="predicted"/>
<feature type="transmembrane region" description="Helical" evidence="1">
    <location>
        <begin position="184"/>
        <end position="205"/>
    </location>
</feature>
<feature type="transmembrane region" description="Helical" evidence="1">
    <location>
        <begin position="42"/>
        <end position="64"/>
    </location>
</feature>
<dbReference type="InterPro" id="IPR006747">
    <property type="entry name" value="DUF599"/>
</dbReference>
<dbReference type="PANTHER" id="PTHR31881">
    <property type="match status" value="1"/>
</dbReference>
<keyword evidence="1" id="KW-0812">Transmembrane</keyword>
<accession>A0A9D5C3H4</accession>
<evidence type="ECO:0000313" key="3">
    <source>
        <dbReference type="Proteomes" id="UP001085076"/>
    </source>
</evidence>
<dbReference type="AlphaFoldDB" id="A0A9D5C3H4"/>
<dbReference type="PANTHER" id="PTHR31881:SF6">
    <property type="entry name" value="OS09G0494600 PROTEIN"/>
    <property type="match status" value="1"/>
</dbReference>
<keyword evidence="1" id="KW-0472">Membrane</keyword>
<dbReference type="OrthoDB" id="761598at2759"/>
<dbReference type="Pfam" id="PF04654">
    <property type="entry name" value="DUF599"/>
    <property type="match status" value="2"/>
</dbReference>
<reference evidence="2" key="1">
    <citation type="submission" date="2021-03" db="EMBL/GenBank/DDBJ databases">
        <authorList>
            <person name="Li Z."/>
            <person name="Yang C."/>
        </authorList>
    </citation>
    <scope>NUCLEOTIDE SEQUENCE</scope>
    <source>
        <strain evidence="2">Dzin_1.0</strain>
        <tissue evidence="2">Leaf</tissue>
    </source>
</reference>